<dbReference type="OrthoDB" id="341421at2759"/>
<accession>A0A813GTY7</accession>
<sequence length="250" mass="28411">MRGMKQTMQLRSCSWTVGIGERACRYHVSWFELWFCGLTWVWSLPFADAVFIGFLGARELYEEARRGGVHYAAHNLGVMYHLAGDEEKARELYEEARRQGNALAAAKLGAHCIEQGETEKARELLEEALARTPGCEDAAHDDQVVEMVTELLADIRESQHSHQSSHGSEFAHDFGQQLGLKQGESQAGTQMSCRNCQMHMASPLRCGTCKAVFYCSRDYQRQDWRYHKRTCEKPALEQDTVASSVSEKRR</sequence>
<reference evidence="6" key="1">
    <citation type="submission" date="2021-02" db="EMBL/GenBank/DDBJ databases">
        <authorList>
            <person name="Dougan E. K."/>
            <person name="Rhodes N."/>
            <person name="Thang M."/>
            <person name="Chan C."/>
        </authorList>
    </citation>
    <scope>NUCLEOTIDE SEQUENCE</scope>
</reference>
<evidence type="ECO:0000256" key="2">
    <source>
        <dbReference type="ARBA" id="ARBA00022771"/>
    </source>
</evidence>
<dbReference type="InterPro" id="IPR011990">
    <property type="entry name" value="TPR-like_helical_dom_sf"/>
</dbReference>
<dbReference type="SUPFAM" id="SSF81901">
    <property type="entry name" value="HCP-like"/>
    <property type="match status" value="1"/>
</dbReference>
<evidence type="ECO:0000256" key="1">
    <source>
        <dbReference type="ARBA" id="ARBA00022723"/>
    </source>
</evidence>
<dbReference type="GO" id="GO:0008270">
    <property type="term" value="F:zinc ion binding"/>
    <property type="evidence" value="ECO:0007669"/>
    <property type="project" value="UniProtKB-KW"/>
</dbReference>
<dbReference type="PROSITE" id="PS50865">
    <property type="entry name" value="ZF_MYND_2"/>
    <property type="match status" value="1"/>
</dbReference>
<keyword evidence="3" id="KW-0862">Zinc</keyword>
<dbReference type="EMBL" id="CAJNNV010029610">
    <property type="protein sequence ID" value="CAE8629187.1"/>
    <property type="molecule type" value="Genomic_DNA"/>
</dbReference>
<gene>
    <name evidence="6" type="ORF">PGLA1383_LOCUS45731</name>
</gene>
<proteinExistence type="predicted"/>
<dbReference type="AlphaFoldDB" id="A0A813GTY7"/>
<comment type="caution">
    <text evidence="6">The sequence shown here is derived from an EMBL/GenBank/DDBJ whole genome shotgun (WGS) entry which is preliminary data.</text>
</comment>
<evidence type="ECO:0000259" key="5">
    <source>
        <dbReference type="PROSITE" id="PS50865"/>
    </source>
</evidence>
<evidence type="ECO:0000313" key="6">
    <source>
        <dbReference type="EMBL" id="CAE8629187.1"/>
    </source>
</evidence>
<feature type="domain" description="MYND-type" evidence="5">
    <location>
        <begin position="193"/>
        <end position="231"/>
    </location>
</feature>
<dbReference type="Proteomes" id="UP000654075">
    <property type="component" value="Unassembled WGS sequence"/>
</dbReference>
<dbReference type="Pfam" id="PF01753">
    <property type="entry name" value="zf-MYND"/>
    <property type="match status" value="1"/>
</dbReference>
<dbReference type="InterPro" id="IPR002893">
    <property type="entry name" value="Znf_MYND"/>
</dbReference>
<keyword evidence="2 4" id="KW-0863">Zinc-finger</keyword>
<dbReference type="Gene3D" id="6.10.140.2220">
    <property type="match status" value="1"/>
</dbReference>
<evidence type="ECO:0000256" key="3">
    <source>
        <dbReference type="ARBA" id="ARBA00022833"/>
    </source>
</evidence>
<dbReference type="Gene3D" id="1.25.40.10">
    <property type="entry name" value="Tetratricopeptide repeat domain"/>
    <property type="match status" value="1"/>
</dbReference>
<name>A0A813GTY7_POLGL</name>
<evidence type="ECO:0000256" key="4">
    <source>
        <dbReference type="PROSITE-ProRule" id="PRU00134"/>
    </source>
</evidence>
<organism evidence="6 7">
    <name type="scientific">Polarella glacialis</name>
    <name type="common">Dinoflagellate</name>
    <dbReference type="NCBI Taxonomy" id="89957"/>
    <lineage>
        <taxon>Eukaryota</taxon>
        <taxon>Sar</taxon>
        <taxon>Alveolata</taxon>
        <taxon>Dinophyceae</taxon>
        <taxon>Suessiales</taxon>
        <taxon>Suessiaceae</taxon>
        <taxon>Polarella</taxon>
    </lineage>
</organism>
<keyword evidence="7" id="KW-1185">Reference proteome</keyword>
<dbReference type="SUPFAM" id="SSF144232">
    <property type="entry name" value="HIT/MYND zinc finger-like"/>
    <property type="match status" value="1"/>
</dbReference>
<keyword evidence="1" id="KW-0479">Metal-binding</keyword>
<dbReference type="Pfam" id="PF14559">
    <property type="entry name" value="TPR_19"/>
    <property type="match status" value="1"/>
</dbReference>
<evidence type="ECO:0000313" key="7">
    <source>
        <dbReference type="Proteomes" id="UP000654075"/>
    </source>
</evidence>
<protein>
    <recommendedName>
        <fullName evidence="5">MYND-type domain-containing protein</fullName>
    </recommendedName>
</protein>